<dbReference type="AlphaFoldDB" id="A0A1J1ILD5"/>
<name>A0A1J1ILD5_9DIPT</name>
<evidence type="ECO:0000313" key="1">
    <source>
        <dbReference type="EMBL" id="CRL01053.1"/>
    </source>
</evidence>
<protein>
    <submittedName>
        <fullName evidence="1">CLUMA_CG014522, isoform A</fullName>
    </submittedName>
</protein>
<accession>A0A1J1ILD5</accession>
<dbReference type="Proteomes" id="UP000183832">
    <property type="component" value="Unassembled WGS sequence"/>
</dbReference>
<reference evidence="1 2" key="1">
    <citation type="submission" date="2015-04" db="EMBL/GenBank/DDBJ databases">
        <authorList>
            <person name="Syromyatnikov M.Y."/>
            <person name="Popov V.N."/>
        </authorList>
    </citation>
    <scope>NUCLEOTIDE SEQUENCE [LARGE SCALE GENOMIC DNA]</scope>
</reference>
<evidence type="ECO:0000313" key="2">
    <source>
        <dbReference type="Proteomes" id="UP000183832"/>
    </source>
</evidence>
<dbReference type="EMBL" id="CVRI01000055">
    <property type="protein sequence ID" value="CRL01053.1"/>
    <property type="molecule type" value="Genomic_DNA"/>
</dbReference>
<organism evidence="1 2">
    <name type="scientific">Clunio marinus</name>
    <dbReference type="NCBI Taxonomy" id="568069"/>
    <lineage>
        <taxon>Eukaryota</taxon>
        <taxon>Metazoa</taxon>
        <taxon>Ecdysozoa</taxon>
        <taxon>Arthropoda</taxon>
        <taxon>Hexapoda</taxon>
        <taxon>Insecta</taxon>
        <taxon>Pterygota</taxon>
        <taxon>Neoptera</taxon>
        <taxon>Endopterygota</taxon>
        <taxon>Diptera</taxon>
        <taxon>Nematocera</taxon>
        <taxon>Chironomoidea</taxon>
        <taxon>Chironomidae</taxon>
        <taxon>Clunio</taxon>
    </lineage>
</organism>
<sequence length="72" mass="8551">MKEVRQFKAWRKTCHDETDNIMPLCIIERNKNGIQHYFDDLNSETNPCITFSTFRPTRDSFASVSYKIFEAN</sequence>
<keyword evidence="2" id="KW-1185">Reference proteome</keyword>
<proteinExistence type="predicted"/>
<gene>
    <name evidence="1" type="ORF">CLUMA_CG014522</name>
</gene>